<evidence type="ECO:0000256" key="5">
    <source>
        <dbReference type="ARBA" id="ARBA00023186"/>
    </source>
</evidence>
<feature type="region of interest" description="Disordered" evidence="7">
    <location>
        <begin position="114"/>
        <end position="138"/>
    </location>
</feature>
<dbReference type="CDD" id="cd10719">
    <property type="entry name" value="DnaJ_zf"/>
    <property type="match status" value="1"/>
</dbReference>
<feature type="domain" description="CR-type" evidence="10">
    <location>
        <begin position="151"/>
        <end position="233"/>
    </location>
</feature>
<evidence type="ECO:0000256" key="3">
    <source>
        <dbReference type="ARBA" id="ARBA00022771"/>
    </source>
</evidence>
<dbReference type="InterPro" id="IPR008971">
    <property type="entry name" value="HSP40/DnaJ_pept-bd"/>
</dbReference>
<dbReference type="InterPro" id="IPR036869">
    <property type="entry name" value="J_dom_sf"/>
</dbReference>
<evidence type="ECO:0000256" key="6">
    <source>
        <dbReference type="PROSITE-ProRule" id="PRU00546"/>
    </source>
</evidence>
<dbReference type="EMBL" id="FM992693">
    <property type="protein sequence ID" value="CAX41085.1"/>
    <property type="molecule type" value="Genomic_DNA"/>
</dbReference>
<reference evidence="12 13" key="1">
    <citation type="journal article" date="2009" name="Genome Res.">
        <title>Comparative genomics of the fungal pathogens Candida dubliniensis and Candida albicans.</title>
        <authorList>
            <person name="Jackson A.P."/>
            <person name="Gamble J.A."/>
            <person name="Yeomans T."/>
            <person name="Moran G.P."/>
            <person name="Saunders D."/>
            <person name="Harris D."/>
            <person name="Aslett M."/>
            <person name="Barrell J.F."/>
            <person name="Butler G."/>
            <person name="Citiulo F."/>
            <person name="Coleman D.C."/>
            <person name="de Groot P.W.J."/>
            <person name="Goodwin T.J."/>
            <person name="Quail M.A."/>
            <person name="McQuillan J."/>
            <person name="Munro C.A."/>
            <person name="Pain A."/>
            <person name="Poulter R.T."/>
            <person name="Rajandream M.A."/>
            <person name="Renauld H."/>
            <person name="Spiering M.J."/>
            <person name="Tivey A."/>
            <person name="Gow N.A.R."/>
            <person name="Barrell B."/>
            <person name="Sullivan D.J."/>
            <person name="Berriman M."/>
        </authorList>
    </citation>
    <scope>NUCLEOTIDE SEQUENCE [LARGE SCALE GENOMIC DNA]</scope>
    <source>
        <strain evidence="13">CD36 / ATCC MYA-646 / CBS 7987 / NCPF 3949 / NRRL Y-17841</strain>
    </source>
</reference>
<dbReference type="VEuPathDB" id="FungiDB:CD36_61570"/>
<dbReference type="OrthoDB" id="550424at2759"/>
<dbReference type="Gene3D" id="2.10.230.10">
    <property type="entry name" value="Heat shock protein DnaJ, cysteine-rich domain"/>
    <property type="match status" value="1"/>
</dbReference>
<evidence type="ECO:0000259" key="9">
    <source>
        <dbReference type="PROSITE" id="PS50076"/>
    </source>
</evidence>
<dbReference type="SMART" id="SM00271">
    <property type="entry name" value="DnaJ"/>
    <property type="match status" value="1"/>
</dbReference>
<dbReference type="Gene3D" id="2.60.260.20">
    <property type="entry name" value="Urease metallochaperone UreE, N-terminal domain"/>
    <property type="match status" value="2"/>
</dbReference>
<dbReference type="RefSeq" id="XP_002420931.1">
    <property type="nucleotide sequence ID" value="XM_002420886.1"/>
</dbReference>
<dbReference type="PRINTS" id="PR00625">
    <property type="entry name" value="JDOMAIN"/>
</dbReference>
<evidence type="ECO:0000259" key="10">
    <source>
        <dbReference type="PROSITE" id="PS51188"/>
    </source>
</evidence>
<dbReference type="PROSITE" id="PS50076">
    <property type="entry name" value="DNAJ_2"/>
    <property type="match status" value="1"/>
</dbReference>
<dbReference type="Pfam" id="PF00684">
    <property type="entry name" value="DnaJ_CXXCXGXG"/>
    <property type="match status" value="1"/>
</dbReference>
<dbReference type="InterPro" id="IPR001305">
    <property type="entry name" value="HSP_DnaJ_Cys-rich_dom"/>
</dbReference>
<evidence type="ECO:0000256" key="7">
    <source>
        <dbReference type="SAM" id="MobiDB-lite"/>
    </source>
</evidence>
<dbReference type="PROSITE" id="PS51188">
    <property type="entry name" value="ZF_CR"/>
    <property type="match status" value="1"/>
</dbReference>
<keyword evidence="5" id="KW-0143">Chaperone</keyword>
<dbReference type="SUPFAM" id="SSF49493">
    <property type="entry name" value="HSP40/DnaJ peptide-binding domain"/>
    <property type="match status" value="2"/>
</dbReference>
<feature type="zinc finger region" description="CR-type" evidence="6">
    <location>
        <begin position="151"/>
        <end position="233"/>
    </location>
</feature>
<dbReference type="CGD" id="CAL0000160970">
    <property type="gene designation" value="Cd36_61570"/>
</dbReference>
<keyword evidence="4 6" id="KW-0862">Zinc</keyword>
<dbReference type="Gene3D" id="1.10.287.110">
    <property type="entry name" value="DnaJ domain"/>
    <property type="match status" value="1"/>
</dbReference>
<evidence type="ECO:0000313" key="12">
    <source>
        <dbReference type="EMBL" id="CAX41085.1"/>
    </source>
</evidence>
<protein>
    <submittedName>
        <fullName evidence="12">DnaJ-related protein, putative</fullName>
    </submittedName>
</protein>
<dbReference type="SUPFAM" id="SSF46565">
    <property type="entry name" value="Chaperone J-domain"/>
    <property type="match status" value="1"/>
</dbReference>
<dbReference type="InterPro" id="IPR044713">
    <property type="entry name" value="DNJA1/2-like"/>
</dbReference>
<evidence type="ECO:0000256" key="8">
    <source>
        <dbReference type="SAM" id="SignalP"/>
    </source>
</evidence>
<dbReference type="CDD" id="cd06257">
    <property type="entry name" value="DnaJ"/>
    <property type="match status" value="1"/>
</dbReference>
<keyword evidence="1 6" id="KW-0479">Metal-binding</keyword>
<dbReference type="GO" id="GO:0006457">
    <property type="term" value="P:protein folding"/>
    <property type="evidence" value="ECO:0007669"/>
    <property type="project" value="InterPro"/>
</dbReference>
<dbReference type="FunFam" id="2.10.230.10:FF:000002">
    <property type="entry name" value="Molecular chaperone DnaJ"/>
    <property type="match status" value="1"/>
</dbReference>
<keyword evidence="2" id="KW-0677">Repeat</keyword>
<dbReference type="PANTHER" id="PTHR43888">
    <property type="entry name" value="DNAJ-LIKE-2, ISOFORM A-RELATED"/>
    <property type="match status" value="1"/>
</dbReference>
<feature type="region of interest" description="Disordered" evidence="7">
    <location>
        <begin position="368"/>
        <end position="389"/>
    </location>
</feature>
<dbReference type="GeneID" id="8048801"/>
<sequence length="389" mass="43351">MKTSFIIGILFFCLTSFSIAKKDFYQVLGVEKSASAKEIKSAFRQLTLKYHPDKNPNDTEAHDKFLEIGEAYEVLSDPEKRRNYDQFGDPNGQPQGGGAHFDFGDMFGQFFGGHGHGHGHHQQQQRQQPGKRKGDSAQLGLNIPLTDFYNGKIVEFDVEMMNDCEYCDGTGSKDKQRKICDRCQGTGHITVTHQLAPGMVQQMRMACDQCGGIGKVVNDPCNHCHGQGISRGPRHYEIYIKPGQPRDSPHVLEGEGDKNPNWIPGDLIILLKEELDKSWGYRRIGSNLYRTEALTLNESLYGGWERKIAFLDNEEPELTLSRDQGVPVSDGEVEVVSGKGMPIVTDHDEEERFGDLFIEYKVIIPGGGGAAAAKGKNSNTKRNAEKDEL</sequence>
<dbReference type="HOGENOM" id="CLU_017633_0_2_1"/>
<evidence type="ECO:0000256" key="2">
    <source>
        <dbReference type="ARBA" id="ARBA00022737"/>
    </source>
</evidence>
<dbReference type="GO" id="GO:0030544">
    <property type="term" value="F:Hsp70 protein binding"/>
    <property type="evidence" value="ECO:0007669"/>
    <property type="project" value="InterPro"/>
</dbReference>
<name>B9WIL9_CANDC</name>
<feature type="chain" id="PRO_5002892638" evidence="8">
    <location>
        <begin position="21"/>
        <end position="389"/>
    </location>
</feature>
<accession>B9WIL9</accession>
<evidence type="ECO:0000256" key="4">
    <source>
        <dbReference type="ARBA" id="ARBA00022833"/>
    </source>
</evidence>
<dbReference type="Pfam" id="PF01556">
    <property type="entry name" value="DnaJ_C"/>
    <property type="match status" value="1"/>
</dbReference>
<dbReference type="KEGG" id="cdu:CD36_61570"/>
<dbReference type="GO" id="GO:0008270">
    <property type="term" value="F:zinc ion binding"/>
    <property type="evidence" value="ECO:0007669"/>
    <property type="project" value="UniProtKB-KW"/>
</dbReference>
<organism evidence="12 13">
    <name type="scientific">Candida dubliniensis (strain CD36 / ATCC MYA-646 / CBS 7987 / NCPF 3949 / NRRL Y-17841)</name>
    <name type="common">Yeast</name>
    <dbReference type="NCBI Taxonomy" id="573826"/>
    <lineage>
        <taxon>Eukaryota</taxon>
        <taxon>Fungi</taxon>
        <taxon>Dikarya</taxon>
        <taxon>Ascomycota</taxon>
        <taxon>Saccharomycotina</taxon>
        <taxon>Pichiomycetes</taxon>
        <taxon>Debaryomycetaceae</taxon>
        <taxon>Candida/Lodderomyces clade</taxon>
        <taxon>Candida</taxon>
    </lineage>
</organism>
<proteinExistence type="predicted"/>
<feature type="signal peptide" evidence="8">
    <location>
        <begin position="1"/>
        <end position="20"/>
    </location>
</feature>
<evidence type="ECO:0000313" key="11">
    <source>
        <dbReference type="CGD" id="CAL0000160970"/>
    </source>
</evidence>
<keyword evidence="8" id="KW-0732">Signal</keyword>
<dbReference type="InterPro" id="IPR036410">
    <property type="entry name" value="HSP_DnaJ_Cys-rich_dom_sf"/>
</dbReference>
<evidence type="ECO:0000313" key="13">
    <source>
        <dbReference type="Proteomes" id="UP000002605"/>
    </source>
</evidence>
<dbReference type="eggNOG" id="KOG0712">
    <property type="taxonomic scope" value="Eukaryota"/>
</dbReference>
<keyword evidence="3 6" id="KW-0863">Zinc-finger</keyword>
<keyword evidence="13" id="KW-1185">Reference proteome</keyword>
<dbReference type="GO" id="GO:0051082">
    <property type="term" value="F:unfolded protein binding"/>
    <property type="evidence" value="ECO:0007669"/>
    <property type="project" value="InterPro"/>
</dbReference>
<dbReference type="InterPro" id="IPR002939">
    <property type="entry name" value="DnaJ_C"/>
</dbReference>
<dbReference type="Proteomes" id="UP000002605">
    <property type="component" value="Chromosome 6"/>
</dbReference>
<feature type="domain" description="J" evidence="9">
    <location>
        <begin position="23"/>
        <end position="88"/>
    </location>
</feature>
<dbReference type="SUPFAM" id="SSF57938">
    <property type="entry name" value="DnaJ/Hsp40 cysteine-rich domain"/>
    <property type="match status" value="1"/>
</dbReference>
<evidence type="ECO:0000256" key="1">
    <source>
        <dbReference type="ARBA" id="ARBA00022723"/>
    </source>
</evidence>
<dbReference type="Pfam" id="PF00226">
    <property type="entry name" value="DnaJ"/>
    <property type="match status" value="1"/>
</dbReference>
<dbReference type="AlphaFoldDB" id="B9WIL9"/>
<dbReference type="InterPro" id="IPR001623">
    <property type="entry name" value="DnaJ_domain"/>
</dbReference>
<gene>
    <name evidence="11" type="ordered locus">Cd36_61570</name>
    <name evidence="12" type="ORF">CD36_61570</name>
</gene>